<organism evidence="2 3">
    <name type="scientific">Parascaris univalens</name>
    <name type="common">Nematode worm</name>
    <dbReference type="NCBI Taxonomy" id="6257"/>
    <lineage>
        <taxon>Eukaryota</taxon>
        <taxon>Metazoa</taxon>
        <taxon>Ecdysozoa</taxon>
        <taxon>Nematoda</taxon>
        <taxon>Chromadorea</taxon>
        <taxon>Rhabditida</taxon>
        <taxon>Spirurina</taxon>
        <taxon>Ascaridomorpha</taxon>
        <taxon>Ascaridoidea</taxon>
        <taxon>Ascarididae</taxon>
        <taxon>Parascaris</taxon>
    </lineage>
</organism>
<sequence>MKVDIHKMGSESNKKDTSGLSKSLEQSTFDYTPHFSSPTRMNIREQCIGRFLPQQISRCLLSRLLLTILDVSSHISKLALVIHWKTVVSKIFIEIFVHPQ</sequence>
<proteinExistence type="predicted"/>
<reference evidence="3" key="1">
    <citation type="submission" date="2022-11" db="UniProtKB">
        <authorList>
            <consortium name="WormBaseParasite"/>
        </authorList>
    </citation>
    <scope>IDENTIFICATION</scope>
</reference>
<protein>
    <submittedName>
        <fullName evidence="3">Uncharacterized protein</fullName>
    </submittedName>
</protein>
<keyword evidence="2" id="KW-1185">Reference proteome</keyword>
<name>A0A915C3R6_PARUN</name>
<feature type="region of interest" description="Disordered" evidence="1">
    <location>
        <begin position="1"/>
        <end position="33"/>
    </location>
</feature>
<evidence type="ECO:0000256" key="1">
    <source>
        <dbReference type="SAM" id="MobiDB-lite"/>
    </source>
</evidence>
<accession>A0A915C3R6</accession>
<feature type="compositionally biased region" description="Basic and acidic residues" evidence="1">
    <location>
        <begin position="1"/>
        <end position="17"/>
    </location>
</feature>
<dbReference type="Proteomes" id="UP000887569">
    <property type="component" value="Unplaced"/>
</dbReference>
<evidence type="ECO:0000313" key="2">
    <source>
        <dbReference type="Proteomes" id="UP000887569"/>
    </source>
</evidence>
<evidence type="ECO:0000313" key="3">
    <source>
        <dbReference type="WBParaSite" id="PgR083X_g031_t02"/>
    </source>
</evidence>
<dbReference type="WBParaSite" id="PgR083X_g031_t02">
    <property type="protein sequence ID" value="PgR083X_g031_t02"/>
    <property type="gene ID" value="PgR083X_g031"/>
</dbReference>
<feature type="compositionally biased region" description="Polar residues" evidence="1">
    <location>
        <begin position="18"/>
        <end position="33"/>
    </location>
</feature>
<dbReference type="AlphaFoldDB" id="A0A915C3R6"/>